<proteinExistence type="predicted"/>
<accession>A0ABP9BI65</accession>
<comment type="caution">
    <text evidence="1">The sequence shown here is derived from an EMBL/GenBank/DDBJ whole genome shotgun (WGS) entry which is preliminary data.</text>
</comment>
<dbReference type="Proteomes" id="UP001499959">
    <property type="component" value="Unassembled WGS sequence"/>
</dbReference>
<sequence>MHVPSTKKTIAYFASLGYLVEKVVLRGGNKGGVEAWKITGKDCPLDGREFYTRLELWAEWLDYSAERIYAAAIVEPIKSMWAGATEEERANIIADLREWKKVEGHTAPWIEQLVRKASWGVDNLPRDWKAKMALLLKKDYTPIWSIVDHLLWKSRPKTS</sequence>
<evidence type="ECO:0000313" key="2">
    <source>
        <dbReference type="Proteomes" id="UP001499959"/>
    </source>
</evidence>
<evidence type="ECO:0000313" key="1">
    <source>
        <dbReference type="EMBL" id="GAA4795888.1"/>
    </source>
</evidence>
<reference evidence="2" key="1">
    <citation type="journal article" date="2019" name="Int. J. Syst. Evol. Microbiol.">
        <title>The Global Catalogue of Microorganisms (GCM) 10K type strain sequencing project: providing services to taxonomists for standard genome sequencing and annotation.</title>
        <authorList>
            <consortium name="The Broad Institute Genomics Platform"/>
            <consortium name="The Broad Institute Genome Sequencing Center for Infectious Disease"/>
            <person name="Wu L."/>
            <person name="Ma J."/>
        </authorList>
    </citation>
    <scope>NUCLEOTIDE SEQUENCE [LARGE SCALE GENOMIC DNA]</scope>
    <source>
        <strain evidence="2">JCM 18204</strain>
    </source>
</reference>
<organism evidence="1 2">
    <name type="scientific">Lysobacter hankyongensis</name>
    <dbReference type="NCBI Taxonomy" id="1176535"/>
    <lineage>
        <taxon>Bacteria</taxon>
        <taxon>Pseudomonadati</taxon>
        <taxon>Pseudomonadota</taxon>
        <taxon>Gammaproteobacteria</taxon>
        <taxon>Lysobacterales</taxon>
        <taxon>Lysobacteraceae</taxon>
        <taxon>Lysobacter</taxon>
    </lineage>
</organism>
<keyword evidence="2" id="KW-1185">Reference proteome</keyword>
<gene>
    <name evidence="1" type="ORF">GCM10023307_22190</name>
</gene>
<dbReference type="EMBL" id="BAABJE010000010">
    <property type="protein sequence ID" value="GAA4795888.1"/>
    <property type="molecule type" value="Genomic_DNA"/>
</dbReference>
<name>A0ABP9BI65_9GAMM</name>
<protein>
    <submittedName>
        <fullName evidence="1">Uncharacterized protein</fullName>
    </submittedName>
</protein>